<dbReference type="InterPro" id="IPR035919">
    <property type="entry name" value="EAL_sf"/>
</dbReference>
<dbReference type="OrthoDB" id="9762141at2"/>
<dbReference type="SUPFAM" id="SSF55785">
    <property type="entry name" value="PYP-like sensor domain (PAS domain)"/>
    <property type="match status" value="1"/>
</dbReference>
<feature type="transmembrane region" description="Helical" evidence="2">
    <location>
        <begin position="12"/>
        <end position="35"/>
    </location>
</feature>
<proteinExistence type="predicted"/>
<evidence type="ECO:0000259" key="4">
    <source>
        <dbReference type="PROSITE" id="PS50883"/>
    </source>
</evidence>
<dbReference type="PANTHER" id="PTHR44757:SF2">
    <property type="entry name" value="BIOFILM ARCHITECTURE MAINTENANCE PROTEIN MBAA"/>
    <property type="match status" value="1"/>
</dbReference>
<dbReference type="InterPro" id="IPR001633">
    <property type="entry name" value="EAL_dom"/>
</dbReference>
<dbReference type="InterPro" id="IPR013655">
    <property type="entry name" value="PAS_fold_3"/>
</dbReference>
<name>A0A0R3JS34_CALMK</name>
<organism evidence="6 7">
    <name type="scientific">Caloramator mitchellensis</name>
    <dbReference type="NCBI Taxonomy" id="908809"/>
    <lineage>
        <taxon>Bacteria</taxon>
        <taxon>Bacillati</taxon>
        <taxon>Bacillota</taxon>
        <taxon>Clostridia</taxon>
        <taxon>Eubacteriales</taxon>
        <taxon>Clostridiaceae</taxon>
        <taxon>Caloramator</taxon>
    </lineage>
</organism>
<keyword evidence="7" id="KW-1185">Reference proteome</keyword>
<reference evidence="6 7" key="1">
    <citation type="submission" date="2015-09" db="EMBL/GenBank/DDBJ databases">
        <title>Draft genome sequence of a Caloramator mitchellensis, a moderate thermophile from the Great Artesian Basin of Australia.</title>
        <authorList>
            <person name="Patel B.K."/>
        </authorList>
    </citation>
    <scope>NUCLEOTIDE SEQUENCE [LARGE SCALE GENOMIC DNA]</scope>
    <source>
        <strain evidence="6 7">VF08</strain>
    </source>
</reference>
<dbReference type="Gene3D" id="3.30.450.20">
    <property type="entry name" value="PAS domain"/>
    <property type="match status" value="1"/>
</dbReference>
<evidence type="ECO:0000313" key="6">
    <source>
        <dbReference type="EMBL" id="KRQ86281.1"/>
    </source>
</evidence>
<dbReference type="SMART" id="SM00267">
    <property type="entry name" value="GGDEF"/>
    <property type="match status" value="1"/>
</dbReference>
<feature type="transmembrane region" description="Helical" evidence="2">
    <location>
        <begin position="294"/>
        <end position="314"/>
    </location>
</feature>
<dbReference type="Pfam" id="PF00990">
    <property type="entry name" value="GGDEF"/>
    <property type="match status" value="1"/>
</dbReference>
<dbReference type="InterPro" id="IPR000700">
    <property type="entry name" value="PAS-assoc_C"/>
</dbReference>
<keyword evidence="2" id="KW-1133">Transmembrane helix</keyword>
<evidence type="ECO:0000256" key="2">
    <source>
        <dbReference type="SAM" id="Phobius"/>
    </source>
</evidence>
<evidence type="ECO:0000313" key="7">
    <source>
        <dbReference type="Proteomes" id="UP000052015"/>
    </source>
</evidence>
<keyword evidence="2" id="KW-0812">Transmembrane</keyword>
<dbReference type="NCBIfam" id="TIGR00229">
    <property type="entry name" value="sensory_box"/>
    <property type="match status" value="1"/>
</dbReference>
<dbReference type="PROSITE" id="PS50113">
    <property type="entry name" value="PAC"/>
    <property type="match status" value="1"/>
</dbReference>
<dbReference type="Proteomes" id="UP000052015">
    <property type="component" value="Unassembled WGS sequence"/>
</dbReference>
<evidence type="ECO:0000256" key="1">
    <source>
        <dbReference type="SAM" id="Coils"/>
    </source>
</evidence>
<dbReference type="Pfam" id="PF00563">
    <property type="entry name" value="EAL"/>
    <property type="match status" value="1"/>
</dbReference>
<dbReference type="RefSeq" id="WP_057979223.1">
    <property type="nucleotide sequence ID" value="NZ_LKHP01000012.1"/>
</dbReference>
<dbReference type="InterPro" id="IPR052155">
    <property type="entry name" value="Biofilm_reg_signaling"/>
</dbReference>
<dbReference type="SUPFAM" id="SSF55073">
    <property type="entry name" value="Nucleotide cyclase"/>
    <property type="match status" value="1"/>
</dbReference>
<evidence type="ECO:0000259" key="3">
    <source>
        <dbReference type="PROSITE" id="PS50113"/>
    </source>
</evidence>
<dbReference type="CDD" id="cd01948">
    <property type="entry name" value="EAL"/>
    <property type="match status" value="1"/>
</dbReference>
<dbReference type="SMART" id="SM00052">
    <property type="entry name" value="EAL"/>
    <property type="match status" value="1"/>
</dbReference>
<dbReference type="Gene3D" id="6.10.340.10">
    <property type="match status" value="1"/>
</dbReference>
<dbReference type="PANTHER" id="PTHR44757">
    <property type="entry name" value="DIGUANYLATE CYCLASE DGCP"/>
    <property type="match status" value="1"/>
</dbReference>
<dbReference type="InterPro" id="IPR043128">
    <property type="entry name" value="Rev_trsase/Diguanyl_cyclase"/>
</dbReference>
<comment type="caution">
    <text evidence="6">The sequence shown here is derived from an EMBL/GenBank/DDBJ whole genome shotgun (WGS) entry which is preliminary data.</text>
</comment>
<gene>
    <name evidence="6" type="primary">cph2</name>
    <name evidence="6" type="ORF">ABG79_01904</name>
</gene>
<dbReference type="Gene3D" id="3.20.20.450">
    <property type="entry name" value="EAL domain"/>
    <property type="match status" value="1"/>
</dbReference>
<feature type="domain" description="EAL" evidence="4">
    <location>
        <begin position="713"/>
        <end position="952"/>
    </location>
</feature>
<dbReference type="InterPro" id="IPR035965">
    <property type="entry name" value="PAS-like_dom_sf"/>
</dbReference>
<dbReference type="STRING" id="908809.ABG79_01904"/>
<dbReference type="InterPro" id="IPR029787">
    <property type="entry name" value="Nucleotide_cyclase"/>
</dbReference>
<dbReference type="InterPro" id="IPR000014">
    <property type="entry name" value="PAS"/>
</dbReference>
<feature type="coiled-coil region" evidence="1">
    <location>
        <begin position="363"/>
        <end position="425"/>
    </location>
</feature>
<evidence type="ECO:0000259" key="5">
    <source>
        <dbReference type="PROSITE" id="PS50887"/>
    </source>
</evidence>
<feature type="domain" description="PAC" evidence="3">
    <location>
        <begin position="491"/>
        <end position="543"/>
    </location>
</feature>
<dbReference type="Pfam" id="PF08447">
    <property type="entry name" value="PAS_3"/>
    <property type="match status" value="1"/>
</dbReference>
<protein>
    <submittedName>
        <fullName evidence="6">Phytochrome-like protein cph2</fullName>
    </submittedName>
</protein>
<dbReference type="Gene3D" id="3.30.70.270">
    <property type="match status" value="1"/>
</dbReference>
<dbReference type="EMBL" id="LKHP01000012">
    <property type="protein sequence ID" value="KRQ86281.1"/>
    <property type="molecule type" value="Genomic_DNA"/>
</dbReference>
<dbReference type="CDD" id="cd01949">
    <property type="entry name" value="GGDEF"/>
    <property type="match status" value="1"/>
</dbReference>
<dbReference type="SUPFAM" id="SSF141868">
    <property type="entry name" value="EAL domain-like"/>
    <property type="match status" value="1"/>
</dbReference>
<sequence>MDLKNKTKIINLKSLTIIPILIVFVSLATLGAVTYKVGRTLVLNNTKDFGTRIANEFSNQIENNSASMDVIDSIIEDKIIVVGKAVILSEKNINNERLRELASKLNVFEINLFSREGEILNSTIDEYVGAKVFEGHPAYFFMNSGFDAWVEKDIRKDTESFRFLRYGYVRRNDGSFIQVGILSEQIYQLKEKFQYQNQLNRLKNDKNIIYAVYYDKNLNEMARISNQIHVNYGNKDNVLINALNRRISTIEIYDPEIKIRVMQVTVPVKKGDTIQGVLTIGISMNEIYKKLSDYFLITIILDLILCFIIIYILAQKIKNPLENLSDDIEKIDLEENIEYRLPIQKNDDFSGLKSVINNILNKISASFSEIKESKEELTAANEELISTIEQLTAAEEELRAQYDEIQNYTQKLEELQQKYDLAIKASNSGVWEFDLTSKKLHISENIDEIVGFKIRGENTLKKLFDMVIEPEDKKILIQDYYKYVQKKDDKIHTQIRIIDKSGNIRWLLVTGKAIESIDGKSTKLFGIFFETTLLKQKEQEIEKLAYYDHLTELPNRAVFVEELSHELNNKKSGAVMLFDIDNFKNINDIMGHIYGDKLLKHVAEVFNTLTDKNIKFYRFGGDEFLILIKNADDESTIEKYAKKILNTFKQEISEKSPEFNITASIGISVFPKDGFTIEDLLMKADTAMYRAKFMGKNTFIFFHDEMTVKLRENIEIENQLVKAINQDGFALYYQPVVDAKTKNIVSYEALLRLKDSNLSPAKFIPIAEETNLIIPIGKWVIEEAVKQIKRCANLGKEIPIAINVSPKQLKDSMFVFTVQKAIEEYQIDPRLIEIEITENIMIENKAEALNVLNELRKLGITIALDDFGVGYSSLNYLTYLPINKVKLDKSLNDKFLNANDSKVIEGLIMLFKSLKVKVVAEGIETEEQYNILKHIGCDYIQGFYVGRPRADF</sequence>
<keyword evidence="2" id="KW-0472">Membrane</keyword>
<accession>A0A0R3JS34</accession>
<dbReference type="NCBIfam" id="TIGR00254">
    <property type="entry name" value="GGDEF"/>
    <property type="match status" value="1"/>
</dbReference>
<dbReference type="AlphaFoldDB" id="A0A0R3JS34"/>
<dbReference type="PROSITE" id="PS50887">
    <property type="entry name" value="GGDEF"/>
    <property type="match status" value="1"/>
</dbReference>
<dbReference type="PROSITE" id="PS50883">
    <property type="entry name" value="EAL"/>
    <property type="match status" value="1"/>
</dbReference>
<dbReference type="InterPro" id="IPR000160">
    <property type="entry name" value="GGDEF_dom"/>
</dbReference>
<feature type="domain" description="GGDEF" evidence="5">
    <location>
        <begin position="571"/>
        <end position="704"/>
    </location>
</feature>
<keyword evidence="1" id="KW-0175">Coiled coil</keyword>